<evidence type="ECO:0000259" key="1">
    <source>
        <dbReference type="PROSITE" id="PS50206"/>
    </source>
</evidence>
<dbReference type="Proteomes" id="UP000660024">
    <property type="component" value="Unassembled WGS sequence"/>
</dbReference>
<dbReference type="Pfam" id="PF00899">
    <property type="entry name" value="ThiF"/>
    <property type="match status" value="1"/>
</dbReference>
<accession>A0ABS1BNK3</accession>
<evidence type="ECO:0000313" key="2">
    <source>
        <dbReference type="EMBL" id="MBK0384469.1"/>
    </source>
</evidence>
<sequence>MNLSEEERTRYSRQLALNGFGETAQLKLKSVSILIVGAGGLGCPNLLYLAAAGVGRLGIIDGDKVSLSNLHRQIIFNIEDIGKNKSEIAKEALFKKNPNVAVKAYPYFMDAENCLPILKDYDLIIDASDNFETRYLLNDACVILNKPLVYAAIFGFEGQVSVFNYKNGPTLRCLFPQIPKEGLIDNCADNGIIGVLPGIIGTLQAQETIKIICGIGEVLNGKLLIFDLLNNELKSIAFKADERNKEIKNLDSYQFHNSNAIKEIDASALKQWLLNKKLQIIDVRETDEYAAKNIGGLNIPLSILPKNLSKIKDQKTVIICQSGKRSAIAYKILNDNFPKMEIYHLKDGLNSYF</sequence>
<proteinExistence type="predicted"/>
<comment type="caution">
    <text evidence="2">The sequence shown here is derived from an EMBL/GenBank/DDBJ whole genome shotgun (WGS) entry which is preliminary data.</text>
</comment>
<dbReference type="InterPro" id="IPR001763">
    <property type="entry name" value="Rhodanese-like_dom"/>
</dbReference>
<dbReference type="PANTHER" id="PTHR10953:SF102">
    <property type="entry name" value="ADENYLYLTRANSFERASE AND SULFURTRANSFERASE MOCS3"/>
    <property type="match status" value="1"/>
</dbReference>
<dbReference type="InterPro" id="IPR000594">
    <property type="entry name" value="ThiF_NAD_FAD-bd"/>
</dbReference>
<dbReference type="Gene3D" id="3.40.250.10">
    <property type="entry name" value="Rhodanese-like domain"/>
    <property type="match status" value="1"/>
</dbReference>
<reference evidence="2 3" key="1">
    <citation type="submission" date="2020-12" db="EMBL/GenBank/DDBJ databases">
        <title>Bacterial novel species Pedobacter sp. SD-b isolated from soil.</title>
        <authorList>
            <person name="Jung H.-Y."/>
        </authorList>
    </citation>
    <scope>NUCLEOTIDE SEQUENCE [LARGE SCALE GENOMIC DNA]</scope>
    <source>
        <strain evidence="2 3">SD-b</strain>
    </source>
</reference>
<name>A0ABS1BNK3_9SPHI</name>
<dbReference type="Pfam" id="PF00581">
    <property type="entry name" value="Rhodanese"/>
    <property type="match status" value="1"/>
</dbReference>
<feature type="domain" description="Rhodanese" evidence="1">
    <location>
        <begin position="274"/>
        <end position="352"/>
    </location>
</feature>
<dbReference type="CDD" id="cd00158">
    <property type="entry name" value="RHOD"/>
    <property type="match status" value="1"/>
</dbReference>
<dbReference type="InterPro" id="IPR045886">
    <property type="entry name" value="ThiF/MoeB/HesA"/>
</dbReference>
<dbReference type="RefSeq" id="WP_200588127.1">
    <property type="nucleotide sequence ID" value="NZ_JAEHFY010000034.1"/>
</dbReference>
<dbReference type="InterPro" id="IPR036873">
    <property type="entry name" value="Rhodanese-like_dom_sf"/>
</dbReference>
<protein>
    <submittedName>
        <fullName evidence="2">HesA/MoeB/ThiF family protein</fullName>
    </submittedName>
</protein>
<dbReference type="PANTHER" id="PTHR10953">
    <property type="entry name" value="UBIQUITIN-ACTIVATING ENZYME E1"/>
    <property type="match status" value="1"/>
</dbReference>
<dbReference type="PROSITE" id="PS50206">
    <property type="entry name" value="RHODANESE_3"/>
    <property type="match status" value="1"/>
</dbReference>
<gene>
    <name evidence="2" type="ORF">I5M32_16000</name>
</gene>
<evidence type="ECO:0000313" key="3">
    <source>
        <dbReference type="Proteomes" id="UP000660024"/>
    </source>
</evidence>
<organism evidence="2 3">
    <name type="scientific">Pedobacter segetis</name>
    <dbReference type="NCBI Taxonomy" id="2793069"/>
    <lineage>
        <taxon>Bacteria</taxon>
        <taxon>Pseudomonadati</taxon>
        <taxon>Bacteroidota</taxon>
        <taxon>Sphingobacteriia</taxon>
        <taxon>Sphingobacteriales</taxon>
        <taxon>Sphingobacteriaceae</taxon>
        <taxon>Pedobacter</taxon>
    </lineage>
</organism>
<dbReference type="InterPro" id="IPR035985">
    <property type="entry name" value="Ubiquitin-activating_enz"/>
</dbReference>
<dbReference type="CDD" id="cd00757">
    <property type="entry name" value="ThiF_MoeB_HesA_family"/>
    <property type="match status" value="1"/>
</dbReference>
<keyword evidence="3" id="KW-1185">Reference proteome</keyword>
<dbReference type="SUPFAM" id="SSF69572">
    <property type="entry name" value="Activating enzymes of the ubiquitin-like proteins"/>
    <property type="match status" value="1"/>
</dbReference>
<dbReference type="EMBL" id="JAEHFY010000034">
    <property type="protein sequence ID" value="MBK0384469.1"/>
    <property type="molecule type" value="Genomic_DNA"/>
</dbReference>
<dbReference type="Gene3D" id="3.40.50.720">
    <property type="entry name" value="NAD(P)-binding Rossmann-like Domain"/>
    <property type="match status" value="1"/>
</dbReference>